<keyword evidence="3" id="KW-0472">Membrane</keyword>
<sequence length="263" mass="30352">MASVYENSHFIFSTTASGEKYSQSKGQEEVTSSKWAKVFGISLVFALGGLCVLGIMYNNKLSDFELLNEQQHNISMQLSAQENYSAIMERKFEILTSRYKNLREWLSFYDAQSCNLCVDGWMVCREKVYFFSTDKHSWSNSRDVCISKQADLVTISSNVEQDFLVSNIKETHWIGLHDLDTEGHWVWVNNQTLDDTGVQFWTERQFGKSEPDNWRHEDPSGENCASLGNIDGNLKTWFDNSCNTKKKFICEKKNPFPFTDDNN</sequence>
<gene>
    <name evidence="5" type="primary">ILLR5</name>
</gene>
<dbReference type="SMART" id="SM00034">
    <property type="entry name" value="CLECT"/>
    <property type="match status" value="1"/>
</dbReference>
<feature type="transmembrane region" description="Helical" evidence="3">
    <location>
        <begin position="38"/>
        <end position="57"/>
    </location>
</feature>
<dbReference type="PROSITE" id="PS00615">
    <property type="entry name" value="C_TYPE_LECTIN_1"/>
    <property type="match status" value="1"/>
</dbReference>
<reference evidence="5" key="1">
    <citation type="submission" date="2020-09" db="EMBL/GenBank/DDBJ databases">
        <authorList>
            <person name="Jia Z."/>
            <person name="Zou J."/>
        </authorList>
    </citation>
    <scope>NUCLEOTIDE SEQUENCE</scope>
</reference>
<feature type="domain" description="C-type lectin" evidence="4">
    <location>
        <begin position="124"/>
        <end position="251"/>
    </location>
</feature>
<dbReference type="Pfam" id="PF00059">
    <property type="entry name" value="Lectin_C"/>
    <property type="match status" value="1"/>
</dbReference>
<dbReference type="InterPro" id="IPR016187">
    <property type="entry name" value="CTDL_fold"/>
</dbReference>
<keyword evidence="2" id="KW-1015">Disulfide bond</keyword>
<evidence type="ECO:0000259" key="4">
    <source>
        <dbReference type="PROSITE" id="PS50041"/>
    </source>
</evidence>
<protein>
    <submittedName>
        <fullName evidence="5">Immune-related lectin-like receptor 5</fullName>
    </submittedName>
</protein>
<dbReference type="InterPro" id="IPR051379">
    <property type="entry name" value="C-type_Lectin_Receptor_IMM"/>
</dbReference>
<dbReference type="PANTHER" id="PTHR46746">
    <property type="entry name" value="KILLER CELL LECTIN-LIKE RECEPTOR SUBFAMILY F MEMBER 2"/>
    <property type="match status" value="1"/>
</dbReference>
<dbReference type="AlphaFoldDB" id="A0A8A5LP20"/>
<evidence type="ECO:0000256" key="2">
    <source>
        <dbReference type="ARBA" id="ARBA00023157"/>
    </source>
</evidence>
<dbReference type="GO" id="GO:0030246">
    <property type="term" value="F:carbohydrate binding"/>
    <property type="evidence" value="ECO:0007669"/>
    <property type="project" value="UniProtKB-KW"/>
</dbReference>
<organism evidence="5">
    <name type="scientific">Ctenopharyngodon idella</name>
    <name type="common">Grass carp</name>
    <name type="synonym">Leuciscus idella</name>
    <dbReference type="NCBI Taxonomy" id="7959"/>
    <lineage>
        <taxon>Eukaryota</taxon>
        <taxon>Metazoa</taxon>
        <taxon>Chordata</taxon>
        <taxon>Craniata</taxon>
        <taxon>Vertebrata</taxon>
        <taxon>Euteleostomi</taxon>
        <taxon>Actinopterygii</taxon>
        <taxon>Neopterygii</taxon>
        <taxon>Teleostei</taxon>
        <taxon>Ostariophysi</taxon>
        <taxon>Cypriniformes</taxon>
        <taxon>Xenocyprididae</taxon>
        <taxon>Xenocypridinae</taxon>
        <taxon>Ctenopharyngodon</taxon>
    </lineage>
</organism>
<keyword evidence="1 5" id="KW-0430">Lectin</keyword>
<dbReference type="EMBL" id="MW033293">
    <property type="protein sequence ID" value="QTF80132.1"/>
    <property type="molecule type" value="mRNA"/>
</dbReference>
<evidence type="ECO:0000256" key="1">
    <source>
        <dbReference type="ARBA" id="ARBA00022734"/>
    </source>
</evidence>
<dbReference type="PROSITE" id="PS50041">
    <property type="entry name" value="C_TYPE_LECTIN_2"/>
    <property type="match status" value="1"/>
</dbReference>
<dbReference type="SUPFAM" id="SSF56436">
    <property type="entry name" value="C-type lectin-like"/>
    <property type="match status" value="1"/>
</dbReference>
<dbReference type="InterPro" id="IPR001304">
    <property type="entry name" value="C-type_lectin-like"/>
</dbReference>
<accession>A0A8A5LP20</accession>
<keyword evidence="3" id="KW-0812">Transmembrane</keyword>
<dbReference type="InterPro" id="IPR016186">
    <property type="entry name" value="C-type_lectin-like/link_sf"/>
</dbReference>
<dbReference type="InterPro" id="IPR033989">
    <property type="entry name" value="CD209-like_CTLD"/>
</dbReference>
<keyword evidence="5" id="KW-0675">Receptor</keyword>
<proteinExistence type="evidence at transcript level"/>
<dbReference type="InterPro" id="IPR018378">
    <property type="entry name" value="C-type_lectin_CS"/>
</dbReference>
<keyword evidence="3" id="KW-1133">Transmembrane helix</keyword>
<dbReference type="PANTHER" id="PTHR46746:SF9">
    <property type="entry name" value="CD209 ANTIGEN-LIKE PROTEIN C-LIKE"/>
    <property type="match status" value="1"/>
</dbReference>
<evidence type="ECO:0000313" key="5">
    <source>
        <dbReference type="EMBL" id="QTF80132.1"/>
    </source>
</evidence>
<evidence type="ECO:0000256" key="3">
    <source>
        <dbReference type="SAM" id="Phobius"/>
    </source>
</evidence>
<dbReference type="CDD" id="cd03590">
    <property type="entry name" value="CLECT_DC-SIGN_like"/>
    <property type="match status" value="1"/>
</dbReference>
<name>A0A8A5LP20_CTEID</name>
<dbReference type="Gene3D" id="3.10.100.10">
    <property type="entry name" value="Mannose-Binding Protein A, subunit A"/>
    <property type="match status" value="1"/>
</dbReference>